<keyword evidence="1" id="KW-1133">Transmembrane helix</keyword>
<name>L7F4H6_STRT8</name>
<evidence type="ECO:0000256" key="1">
    <source>
        <dbReference type="SAM" id="Phobius"/>
    </source>
</evidence>
<accession>L7F4H6</accession>
<gene>
    <name evidence="2" type="ORF">STRTUCAR8_01774</name>
</gene>
<dbReference type="PATRIC" id="fig|698760.3.peg.5306"/>
<keyword evidence="1" id="KW-0812">Transmembrane</keyword>
<reference evidence="2 3" key="1">
    <citation type="journal article" date="2011" name="Plasmid">
        <title>Streptomyces turgidiscabies Car8 contains a modular pathogenicity island that shares virulence genes with other actinobacterial plant pathogens.</title>
        <authorList>
            <person name="Huguet-Tapia J.C."/>
            <person name="Badger J.H."/>
            <person name="Loria R."/>
            <person name="Pettis G.S."/>
        </authorList>
    </citation>
    <scope>NUCLEOTIDE SEQUENCE [LARGE SCALE GENOMIC DNA]</scope>
    <source>
        <strain evidence="2 3">Car8</strain>
    </source>
</reference>
<sequence>MNVFLGEVAKHLAGHWARLVVLPGLLYIAVLVAAYPLTPWRSDVAMADALDLALVPDHLRAIAADIRGSGAAAMAAVAVFLLVGALLLGQAAGGMATFVERFWLGVWPSRAAEASARRRRQAWAAYESRIHALLTPPTSPIRLAAVAAYRMRQYKISLSPPQRPTWMGDRMASVETQIEDTYSVPLRSCWPHLWMVMPDRARQDLQTAAQRFREQAVVAGWGCLAVAAAVYWWPVAIVVPGFLLVAWRRGRDGLDQFAQLVEAAFDLYAAELARALGIAVPGQMTATEGAEMAEVVVKYE</sequence>
<feature type="transmembrane region" description="Helical" evidence="1">
    <location>
        <begin position="16"/>
        <end position="37"/>
    </location>
</feature>
<comment type="caution">
    <text evidence="2">The sequence shown here is derived from an EMBL/GenBank/DDBJ whole genome shotgun (WGS) entry which is preliminary data.</text>
</comment>
<organism evidence="2 3">
    <name type="scientific">Streptomyces turgidiscabies (strain Car8)</name>
    <dbReference type="NCBI Taxonomy" id="698760"/>
    <lineage>
        <taxon>Bacteria</taxon>
        <taxon>Bacillati</taxon>
        <taxon>Actinomycetota</taxon>
        <taxon>Actinomycetes</taxon>
        <taxon>Kitasatosporales</taxon>
        <taxon>Streptomycetaceae</taxon>
        <taxon>Streptomyces</taxon>
    </lineage>
</organism>
<feature type="transmembrane region" description="Helical" evidence="1">
    <location>
        <begin position="218"/>
        <end position="247"/>
    </location>
</feature>
<protein>
    <recommendedName>
        <fullName evidence="4">Vegetative cell wall protein gp1</fullName>
    </recommendedName>
</protein>
<keyword evidence="3" id="KW-1185">Reference proteome</keyword>
<evidence type="ECO:0000313" key="2">
    <source>
        <dbReference type="EMBL" id="ELP66207.1"/>
    </source>
</evidence>
<dbReference type="STRING" id="85558.T45_09167"/>
<dbReference type="EMBL" id="AEJB01000361">
    <property type="protein sequence ID" value="ELP66207.1"/>
    <property type="molecule type" value="Genomic_DNA"/>
</dbReference>
<evidence type="ECO:0000313" key="3">
    <source>
        <dbReference type="Proteomes" id="UP000010931"/>
    </source>
</evidence>
<dbReference type="AlphaFoldDB" id="L7F4H6"/>
<feature type="transmembrane region" description="Helical" evidence="1">
    <location>
        <begin position="70"/>
        <end position="92"/>
    </location>
</feature>
<evidence type="ECO:0008006" key="4">
    <source>
        <dbReference type="Google" id="ProtNLM"/>
    </source>
</evidence>
<dbReference type="RefSeq" id="WP_006379140.1">
    <property type="nucleotide sequence ID" value="NZ_AEJB01000361.1"/>
</dbReference>
<proteinExistence type="predicted"/>
<dbReference type="Proteomes" id="UP000010931">
    <property type="component" value="Unassembled WGS sequence"/>
</dbReference>
<keyword evidence="1" id="KW-0472">Membrane</keyword>
<dbReference type="GeneID" id="97407743"/>